<reference evidence="3 4" key="1">
    <citation type="submission" date="2017-09" db="EMBL/GenBank/DDBJ databases">
        <title>Depth-based differentiation of microbial function through sediment-hosted aquifers and enrichment of novel symbionts in the deep terrestrial subsurface.</title>
        <authorList>
            <person name="Probst A.J."/>
            <person name="Ladd B."/>
            <person name="Jarett J.K."/>
            <person name="Geller-Mcgrath D.E."/>
            <person name="Sieber C.M."/>
            <person name="Emerson J.B."/>
            <person name="Anantharaman K."/>
            <person name="Thomas B.C."/>
            <person name="Malmstrom R."/>
            <person name="Stieglmeier M."/>
            <person name="Klingl A."/>
            <person name="Woyke T."/>
            <person name="Ryan C.M."/>
            <person name="Banfield J.F."/>
        </authorList>
    </citation>
    <scope>NUCLEOTIDE SEQUENCE [LARGE SCALE GENOMIC DNA]</scope>
    <source>
        <strain evidence="3">CG10_big_fil_rev_8_21_14_0_10_45_14</strain>
    </source>
</reference>
<accession>A0A2H0RIL0</accession>
<evidence type="ECO:0000256" key="1">
    <source>
        <dbReference type="ARBA" id="ARBA00023125"/>
    </source>
</evidence>
<dbReference type="PANTHER" id="PTHR46797">
    <property type="entry name" value="HTH-TYPE TRANSCRIPTIONAL REGULATOR"/>
    <property type="match status" value="1"/>
</dbReference>
<dbReference type="AlphaFoldDB" id="A0A2H0RIL0"/>
<dbReference type="GO" id="GO:0003700">
    <property type="term" value="F:DNA-binding transcription factor activity"/>
    <property type="evidence" value="ECO:0007669"/>
    <property type="project" value="TreeGrafter"/>
</dbReference>
<dbReference type="Proteomes" id="UP000230833">
    <property type="component" value="Unassembled WGS sequence"/>
</dbReference>
<dbReference type="CDD" id="cd00093">
    <property type="entry name" value="HTH_XRE"/>
    <property type="match status" value="2"/>
</dbReference>
<dbReference type="Gene3D" id="1.10.260.40">
    <property type="entry name" value="lambda repressor-like DNA-binding domains"/>
    <property type="match status" value="3"/>
</dbReference>
<dbReference type="GO" id="GO:0005829">
    <property type="term" value="C:cytosol"/>
    <property type="evidence" value="ECO:0007669"/>
    <property type="project" value="TreeGrafter"/>
</dbReference>
<dbReference type="InterPro" id="IPR050807">
    <property type="entry name" value="TransReg_Diox_bact_type"/>
</dbReference>
<dbReference type="Pfam" id="PF01381">
    <property type="entry name" value="HTH_3"/>
    <property type="match status" value="1"/>
</dbReference>
<organism evidence="3 4">
    <name type="scientific">Candidatus Vogelbacteria bacterium CG10_big_fil_rev_8_21_14_0_10_45_14</name>
    <dbReference type="NCBI Taxonomy" id="1975042"/>
    <lineage>
        <taxon>Bacteria</taxon>
        <taxon>Candidatus Vogeliibacteriota</taxon>
    </lineage>
</organism>
<dbReference type="InterPro" id="IPR010982">
    <property type="entry name" value="Lambda_DNA-bd_dom_sf"/>
</dbReference>
<dbReference type="EMBL" id="PCYL01000047">
    <property type="protein sequence ID" value="PIR46297.1"/>
    <property type="molecule type" value="Genomic_DNA"/>
</dbReference>
<dbReference type="Pfam" id="PF13560">
    <property type="entry name" value="HTH_31"/>
    <property type="match status" value="1"/>
</dbReference>
<evidence type="ECO:0000259" key="2">
    <source>
        <dbReference type="PROSITE" id="PS50943"/>
    </source>
</evidence>
<feature type="domain" description="HTH cro/C1-type" evidence="2">
    <location>
        <begin position="178"/>
        <end position="235"/>
    </location>
</feature>
<comment type="caution">
    <text evidence="3">The sequence shown here is derived from an EMBL/GenBank/DDBJ whole genome shotgun (WGS) entry which is preliminary data.</text>
</comment>
<gene>
    <name evidence="3" type="ORF">COV07_04330</name>
</gene>
<dbReference type="GO" id="GO:0003677">
    <property type="term" value="F:DNA binding"/>
    <property type="evidence" value="ECO:0007669"/>
    <property type="project" value="UniProtKB-KW"/>
</dbReference>
<dbReference type="SMART" id="SM00530">
    <property type="entry name" value="HTH_XRE"/>
    <property type="match status" value="3"/>
</dbReference>
<protein>
    <recommendedName>
        <fullName evidence="2">HTH cro/C1-type domain-containing protein</fullName>
    </recommendedName>
</protein>
<proteinExistence type="predicted"/>
<name>A0A2H0RIL0_9BACT</name>
<evidence type="ECO:0000313" key="4">
    <source>
        <dbReference type="Proteomes" id="UP000230833"/>
    </source>
</evidence>
<dbReference type="SUPFAM" id="SSF47413">
    <property type="entry name" value="lambda repressor-like DNA-binding domains"/>
    <property type="match status" value="3"/>
</dbReference>
<dbReference type="InterPro" id="IPR001387">
    <property type="entry name" value="Cro/C1-type_HTH"/>
</dbReference>
<feature type="domain" description="HTH cro/C1-type" evidence="2">
    <location>
        <begin position="29"/>
        <end position="84"/>
    </location>
</feature>
<keyword evidence="1" id="KW-0238">DNA-binding</keyword>
<dbReference type="PANTHER" id="PTHR46797:SF1">
    <property type="entry name" value="METHYLPHOSPHONATE SYNTHASE"/>
    <property type="match status" value="1"/>
</dbReference>
<dbReference type="PROSITE" id="PS50943">
    <property type="entry name" value="HTH_CROC1"/>
    <property type="match status" value="2"/>
</dbReference>
<sequence length="253" mass="28329">MRIARHRTAVKSKIGVNTKPSCGQLGAFLRERRLSLGLTQREVGKGAGLSHSVCSEIELGRKRWLRDSQLEKLAEVLECDTAQLRALAALKKYRQPKDRVGRLVRRARESERLSRDALAMRMGVGGSAVAKLERCPSRYTHYRVARQLVHGADIAPEAVAPLVGSNCKPTDSILGRVIRDARRKKLLSGQELGNLVGVSRQQISHIERGKIGLMLRNEKLLRQIAKALDLSPDLLVSLRPERKQRCTTRPRSR</sequence>
<evidence type="ECO:0000313" key="3">
    <source>
        <dbReference type="EMBL" id="PIR46297.1"/>
    </source>
</evidence>